<gene>
    <name evidence="1" type="ORF">PHMEG_00010483</name>
</gene>
<reference evidence="2" key="1">
    <citation type="submission" date="2017-03" db="EMBL/GenBank/DDBJ databases">
        <title>Phytopthora megakarya and P. palmivora, two closely related causual agents of cacao black pod achieved similar genome size and gene model numbers by different mechanisms.</title>
        <authorList>
            <person name="Ali S."/>
            <person name="Shao J."/>
            <person name="Larry D.J."/>
            <person name="Kronmiller B."/>
            <person name="Shen D."/>
            <person name="Strem M.D."/>
            <person name="Melnick R.L."/>
            <person name="Guiltinan M.J."/>
            <person name="Tyler B.M."/>
            <person name="Meinhardt L.W."/>
            <person name="Bailey B.A."/>
        </authorList>
    </citation>
    <scope>NUCLEOTIDE SEQUENCE [LARGE SCALE GENOMIC DNA]</scope>
    <source>
        <strain evidence="2">zdho120</strain>
    </source>
</reference>
<comment type="caution">
    <text evidence="1">The sequence shown here is derived from an EMBL/GenBank/DDBJ whole genome shotgun (WGS) entry which is preliminary data.</text>
</comment>
<organism evidence="1 2">
    <name type="scientific">Phytophthora megakarya</name>
    <dbReference type="NCBI Taxonomy" id="4795"/>
    <lineage>
        <taxon>Eukaryota</taxon>
        <taxon>Sar</taxon>
        <taxon>Stramenopiles</taxon>
        <taxon>Oomycota</taxon>
        <taxon>Peronosporomycetes</taxon>
        <taxon>Peronosporales</taxon>
        <taxon>Peronosporaceae</taxon>
        <taxon>Phytophthora</taxon>
    </lineage>
</organism>
<evidence type="ECO:0000313" key="1">
    <source>
        <dbReference type="EMBL" id="OWZ15816.1"/>
    </source>
</evidence>
<accession>A0A225WDK3</accession>
<dbReference type="Proteomes" id="UP000198211">
    <property type="component" value="Unassembled WGS sequence"/>
</dbReference>
<keyword evidence="2" id="KW-1185">Reference proteome</keyword>
<sequence>MPRTPVIRRREYCQQGPNASQKSCKVCVLLLTSKKNVSSEPGNPYQSTLEIALCYIHLGRNMDEDSGNGANSSLEVKAAKTKIAVATMTTRTKAVLCKLYLCFN</sequence>
<dbReference type="EMBL" id="NBNE01001047">
    <property type="protein sequence ID" value="OWZ15816.1"/>
    <property type="molecule type" value="Genomic_DNA"/>
</dbReference>
<name>A0A225WDK3_9STRA</name>
<dbReference type="AlphaFoldDB" id="A0A225WDK3"/>
<evidence type="ECO:0000313" key="2">
    <source>
        <dbReference type="Proteomes" id="UP000198211"/>
    </source>
</evidence>
<proteinExistence type="predicted"/>
<protein>
    <submittedName>
        <fullName evidence="1">Uncharacterized protein</fullName>
    </submittedName>
</protein>